<evidence type="ECO:0000313" key="4">
    <source>
        <dbReference type="Proteomes" id="UP000580517"/>
    </source>
</evidence>
<keyword evidence="1" id="KW-0812">Transmembrane</keyword>
<feature type="transmembrane region" description="Helical" evidence="1">
    <location>
        <begin position="20"/>
        <end position="44"/>
    </location>
</feature>
<accession>A0A853FK92</accession>
<organism evidence="3 4">
    <name type="scientific">Allopusillimonas soli</name>
    <dbReference type="NCBI Taxonomy" id="659016"/>
    <lineage>
        <taxon>Bacteria</taxon>
        <taxon>Pseudomonadati</taxon>
        <taxon>Pseudomonadota</taxon>
        <taxon>Betaproteobacteria</taxon>
        <taxon>Burkholderiales</taxon>
        <taxon>Alcaligenaceae</taxon>
        <taxon>Allopusillimonas</taxon>
    </lineage>
</organism>
<keyword evidence="1" id="KW-0472">Membrane</keyword>
<dbReference type="Proteomes" id="UP000580517">
    <property type="component" value="Unassembled WGS sequence"/>
</dbReference>
<dbReference type="RefSeq" id="WP_167668987.1">
    <property type="nucleotide sequence ID" value="NZ_JACCEW010000007.1"/>
</dbReference>
<gene>
    <name evidence="3" type="ORF">H0A68_18085</name>
</gene>
<dbReference type="EMBL" id="JACCEW010000007">
    <property type="protein sequence ID" value="NYT38791.1"/>
    <property type="molecule type" value="Genomic_DNA"/>
</dbReference>
<comment type="caution">
    <text evidence="3">The sequence shown here is derived from an EMBL/GenBank/DDBJ whole genome shotgun (WGS) entry which is preliminary data.</text>
</comment>
<feature type="domain" description="DUF2134" evidence="2">
    <location>
        <begin position="60"/>
        <end position="148"/>
    </location>
</feature>
<proteinExistence type="predicted"/>
<dbReference type="Pfam" id="PF09977">
    <property type="entry name" value="Tad_C"/>
    <property type="match status" value="1"/>
</dbReference>
<dbReference type="InterPro" id="IPR018705">
    <property type="entry name" value="DUF2134_membrane"/>
</dbReference>
<evidence type="ECO:0000259" key="2">
    <source>
        <dbReference type="Pfam" id="PF09977"/>
    </source>
</evidence>
<sequence>MHRSQSPTQRHNESQQGSIVVILAASIGMLMVLLASIQIGYAAYMKRELQKAADMAALSGVQALTVDDESCSKAKLNADSLADANISNTSFSLIECGQWKGDSSGNPSTNFQAGVSPYNALRVRISKEQSPLVPFIGTDTPAEAVATATISEPVATFSVGSELLSLSKDGLLGKLLSTLALSPEELTLLSSDGLANVHLTPSGLLQGLKEAGLDIDLSAGTRKQLLNLAPVTLGNLLTAAANVLANSPSGNSNNNDIDLALLRSIGTALDIPQLAVQLFGDETKNGLLNLGPSDPTSALAAKLNLGNLIAAGLLTANTNNLIDLQLPNEGILNVLRGQLRIIEPPTIAIGGEGTAAHSAQLRLYLYLSSDEIPVVGLILNTLGTYVHLPIILDVATSRGTLEKACTGENRDGAVIAVKAAAASLCIGKFSGMTLSKASNAPSEVFYQELLAPTNSCFDEASESSIKPERFEVLNVLGVLPVRSSVAINLIPGKETDVELRAPATTSVDGTNVDLSGTINNIIADAVLDGILGDMLGYSTDAGITQPDNPSRQAIAEQLVGTSGAGKSLSDVNASLVWSQERMEEINNRMTNNGLVGVLGGTLGILNNALSSIFSAVGDVLCLPAVLGGNNALRSCRTGMVKTFTLANGDSFAASTVAIALAILKPLLDPISTVINNLLSTLGISIVNTDVTLHSVQCGLPRLVQ</sequence>
<protein>
    <recommendedName>
        <fullName evidence="2">DUF2134 domain-containing protein</fullName>
    </recommendedName>
</protein>
<dbReference type="AlphaFoldDB" id="A0A853FK92"/>
<name>A0A853FK92_9BURK</name>
<evidence type="ECO:0000256" key="1">
    <source>
        <dbReference type="SAM" id="Phobius"/>
    </source>
</evidence>
<keyword evidence="1" id="KW-1133">Transmembrane helix</keyword>
<evidence type="ECO:0000313" key="3">
    <source>
        <dbReference type="EMBL" id="NYT38791.1"/>
    </source>
</evidence>
<keyword evidence="4" id="KW-1185">Reference proteome</keyword>
<reference evidence="3 4" key="1">
    <citation type="submission" date="2020-07" db="EMBL/GenBank/DDBJ databases">
        <title>Taxonomic revisions and descriptions of new bacterial species based on genomic comparisons in the high-G+C-content subgroup of the family Alcaligenaceae.</title>
        <authorList>
            <person name="Szabo A."/>
            <person name="Felfoldi T."/>
        </authorList>
    </citation>
    <scope>NUCLEOTIDE SEQUENCE [LARGE SCALE GENOMIC DNA]</scope>
    <source>
        <strain evidence="3 4">DSM 25264</strain>
    </source>
</reference>